<evidence type="ECO:0000313" key="6">
    <source>
        <dbReference type="EMBL" id="OMD47543.1"/>
    </source>
</evidence>
<proteinExistence type="predicted"/>
<evidence type="ECO:0000313" key="7">
    <source>
        <dbReference type="Proteomes" id="UP000187412"/>
    </source>
</evidence>
<dbReference type="Gene3D" id="1.50.10.100">
    <property type="entry name" value="Chondroitin AC/alginate lyase"/>
    <property type="match status" value="1"/>
</dbReference>
<evidence type="ECO:0000256" key="3">
    <source>
        <dbReference type="ARBA" id="ARBA00022764"/>
    </source>
</evidence>
<keyword evidence="7" id="KW-1185">Reference proteome</keyword>
<organism evidence="6 7">
    <name type="scientific">Paenibacillus borealis</name>
    <dbReference type="NCBI Taxonomy" id="160799"/>
    <lineage>
        <taxon>Bacteria</taxon>
        <taxon>Bacillati</taxon>
        <taxon>Bacillota</taxon>
        <taxon>Bacilli</taxon>
        <taxon>Bacillales</taxon>
        <taxon>Paenibacillaceae</taxon>
        <taxon>Paenibacillus</taxon>
    </lineage>
</organism>
<comment type="subcellular location">
    <subcellularLocation>
        <location evidence="1">Periplasm</location>
    </subcellularLocation>
</comment>
<dbReference type="EMBL" id="MPTB01000015">
    <property type="protein sequence ID" value="OMD47543.1"/>
    <property type="molecule type" value="Genomic_DNA"/>
</dbReference>
<comment type="caution">
    <text evidence="6">The sequence shown here is derived from an EMBL/GenBank/DDBJ whole genome shotgun (WGS) entry which is preliminary data.</text>
</comment>
<dbReference type="SUPFAM" id="SSF48230">
    <property type="entry name" value="Chondroitin AC/alginate lyase"/>
    <property type="match status" value="1"/>
</dbReference>
<dbReference type="Gene3D" id="2.70.98.70">
    <property type="match status" value="1"/>
</dbReference>
<evidence type="ECO:0000256" key="1">
    <source>
        <dbReference type="ARBA" id="ARBA00004418"/>
    </source>
</evidence>
<dbReference type="PANTHER" id="PTHR39210:SF1">
    <property type="entry name" value="HEPARIN-SULFATE LYASE"/>
    <property type="match status" value="1"/>
</dbReference>
<protein>
    <recommendedName>
        <fullName evidence="5">Heparinase II/III-like C-terminal domain-containing protein</fullName>
    </recommendedName>
</protein>
<dbReference type="RefSeq" id="WP_076110982.1">
    <property type="nucleotide sequence ID" value="NZ_MPTB01000015.1"/>
</dbReference>
<gene>
    <name evidence="6" type="ORF">BSK56_13415</name>
</gene>
<dbReference type="InterPro" id="IPR008929">
    <property type="entry name" value="Chondroitin_lyas"/>
</dbReference>
<evidence type="ECO:0000256" key="4">
    <source>
        <dbReference type="ARBA" id="ARBA00023239"/>
    </source>
</evidence>
<feature type="domain" description="Heparinase II/III-like C-terminal" evidence="5">
    <location>
        <begin position="544"/>
        <end position="625"/>
    </location>
</feature>
<dbReference type="Proteomes" id="UP000187412">
    <property type="component" value="Unassembled WGS sequence"/>
</dbReference>
<dbReference type="InterPro" id="IPR012480">
    <property type="entry name" value="Hepar_II_III_C"/>
</dbReference>
<accession>A0ABX3HAP7</accession>
<evidence type="ECO:0000259" key="5">
    <source>
        <dbReference type="Pfam" id="PF07940"/>
    </source>
</evidence>
<keyword evidence="2" id="KW-0732">Signal</keyword>
<evidence type="ECO:0000256" key="2">
    <source>
        <dbReference type="ARBA" id="ARBA00022729"/>
    </source>
</evidence>
<sequence length="881" mass="95556">MNSAYTGAAEARPFGCYDREQLGEIRSRIEQLPAIAQEYARQQQLSGQFAAREAAVPLSGLGVFRVEPFVFKVPAGAAFLKLAIHVRGQGVARTCGVRLTHSQRGLPVALINGSFGEALNGWTQMPGSGSTIVLEQLSGSGSGLQPSGVTPAGDVPEDHVRSVRISNTAEAEWTVLRYEELLPVCAGDYYGIQTELSLEAPLVNGGIYTGVTFLDSAGQPLGLERLSPLFNRPTLTNWAYLLEAAGADANLYMVSGEEQYAGLAKRKLQYMLADMRLGMDIFRRDGWHDDDTYGAVHIGRGLAATSVIYDQIAGSGVLAAGETAALLADFRYIAAMMMDTAYYRFDLTTFPDEKGGKRSNWNADRATGLGVYALLFPHEAESGAYLEHARSVIDWQLAEVVDAEGAWPENVRYHGAVLHRYFLFFALLKRLRGIDYFRQPKVKAMYRFLIGIVTAEDIIQGGPSGAPVLLTPAVGDANVQEQWFRLLGYAARFYVKEDPQLAAEMIWTWKHGGAPVQDTGAFPLPLVALLYPQPDLPERQPALRSVHYPGIGYVIFRGGEQNLQHYAIYEASPLTYHAHHDEGHFSIWADGIPLTLDAGTGGYYNGDRHWHVSGAAHNVVQFTGETGDLLDGPLQSVCREVCFSEELDYAKSLIPDARAGEYERHFLFIKAGFDAYLVWDRIEGGADSVWNLHTLSTEAEVTEQAIDAIGLGGMRLSAHIAEPALPVITTGEGAVGGAYPLAAQQHFRVHGNAGEDYVVLLHPRAAAAPALRLEPLECEEAGEGVRLYKIARADGVWCVAAINGSTMTRCIRVPGGVPLRLLGTAETALAGGAEAGYTAAQAAEARHSQAGLTVLEDSEADMLYLEPGTIQIAVLKGFERV</sequence>
<reference evidence="6 7" key="1">
    <citation type="submission" date="2016-10" db="EMBL/GenBank/DDBJ databases">
        <title>Paenibacillus species isolates.</title>
        <authorList>
            <person name="Beno S.M."/>
        </authorList>
    </citation>
    <scope>NUCLEOTIDE SEQUENCE [LARGE SCALE GENOMIC DNA]</scope>
    <source>
        <strain evidence="6 7">FSL H7-0744</strain>
    </source>
</reference>
<name>A0ABX3HAP7_PAEBO</name>
<dbReference type="PANTHER" id="PTHR39210">
    <property type="entry name" value="HEPARIN-SULFATE LYASE"/>
    <property type="match status" value="1"/>
</dbReference>
<dbReference type="Pfam" id="PF07940">
    <property type="entry name" value="Hepar_II_III_C"/>
    <property type="match status" value="1"/>
</dbReference>
<keyword evidence="4" id="KW-0456">Lyase</keyword>
<keyword evidence="3" id="KW-0574">Periplasm</keyword>